<feature type="transmembrane region" description="Helical" evidence="2">
    <location>
        <begin position="78"/>
        <end position="104"/>
    </location>
</feature>
<feature type="transmembrane region" description="Helical" evidence="2">
    <location>
        <begin position="110"/>
        <end position="138"/>
    </location>
</feature>
<dbReference type="Proteomes" id="UP000664904">
    <property type="component" value="Chromosome"/>
</dbReference>
<keyword evidence="2" id="KW-0472">Membrane</keyword>
<organism evidence="3 4">
    <name type="scientific">Pseudoalteromonas xiamenensis</name>
    <dbReference type="NCBI Taxonomy" id="882626"/>
    <lineage>
        <taxon>Bacteria</taxon>
        <taxon>Pseudomonadati</taxon>
        <taxon>Pseudomonadota</taxon>
        <taxon>Gammaproteobacteria</taxon>
        <taxon>Alteromonadales</taxon>
        <taxon>Pseudoalteromonadaceae</taxon>
        <taxon>Pseudoalteromonas</taxon>
    </lineage>
</organism>
<reference evidence="3" key="1">
    <citation type="submission" date="2021-03" db="EMBL/GenBank/DDBJ databases">
        <title>Complete Genome of Pseudoalteromonas xiamenensis STKMTI.2, a new potential marine bacterium producing anti-Vibrio compounds.</title>
        <authorList>
            <person name="Handayani D.P."/>
            <person name="Isnansetyo A."/>
            <person name="Istiqomah I."/>
            <person name="Jumina J."/>
        </authorList>
    </citation>
    <scope>NUCLEOTIDE SEQUENCE</scope>
    <source>
        <strain evidence="3">STKMTI.2</strain>
    </source>
</reference>
<accession>A0A975DEC1</accession>
<evidence type="ECO:0000313" key="4">
    <source>
        <dbReference type="Proteomes" id="UP000664904"/>
    </source>
</evidence>
<sequence>MENSALQILTMAKVIQTAVAPVFLITGIAATLGVLSNRLARIVDRARLLDKRIKRLQDEAEMQELQREMRALLKRSRFIHVAFSASVLSALLVCSVVMMLFISHLHTMDLGITIASCFIAAMALLIAAFFALLGEIFLATRSMRRGMIFADFTQD</sequence>
<feature type="transmembrane region" description="Helical" evidence="2">
    <location>
        <begin position="14"/>
        <end position="35"/>
    </location>
</feature>
<evidence type="ECO:0000256" key="2">
    <source>
        <dbReference type="SAM" id="Phobius"/>
    </source>
</evidence>
<dbReference type="Pfam" id="PF11026">
    <property type="entry name" value="DUF2721"/>
    <property type="match status" value="1"/>
</dbReference>
<feature type="coiled-coil region" evidence="1">
    <location>
        <begin position="39"/>
        <end position="75"/>
    </location>
</feature>
<dbReference type="RefSeq" id="WP_208841854.1">
    <property type="nucleotide sequence ID" value="NZ_CP072133.1"/>
</dbReference>
<keyword evidence="4" id="KW-1185">Reference proteome</keyword>
<dbReference type="EMBL" id="CP072133">
    <property type="protein sequence ID" value="QTH70258.1"/>
    <property type="molecule type" value="Genomic_DNA"/>
</dbReference>
<dbReference type="KEGG" id="pxi:J5O05_09440"/>
<protein>
    <submittedName>
        <fullName evidence="3">DUF2721 domain-containing protein</fullName>
    </submittedName>
</protein>
<evidence type="ECO:0000313" key="3">
    <source>
        <dbReference type="EMBL" id="QTH70258.1"/>
    </source>
</evidence>
<keyword evidence="1" id="KW-0175">Coiled coil</keyword>
<name>A0A975DEC1_9GAMM</name>
<keyword evidence="2" id="KW-0812">Transmembrane</keyword>
<keyword evidence="2" id="KW-1133">Transmembrane helix</keyword>
<proteinExistence type="predicted"/>
<gene>
    <name evidence="3" type="ORF">J5O05_09440</name>
</gene>
<dbReference type="AlphaFoldDB" id="A0A975DEC1"/>
<dbReference type="InterPro" id="IPR021279">
    <property type="entry name" value="DUF2721"/>
</dbReference>
<evidence type="ECO:0000256" key="1">
    <source>
        <dbReference type="SAM" id="Coils"/>
    </source>
</evidence>